<name>I0ES07_HELCM</name>
<accession>I0ES07</accession>
<feature type="compositionally biased region" description="Low complexity" evidence="1">
    <location>
        <begin position="330"/>
        <end position="347"/>
    </location>
</feature>
<organism evidence="2 3">
    <name type="scientific">Helicobacter cetorum (strain ATCC BAA-540 / CCUG 52418 / MIT 99-5656)</name>
    <dbReference type="NCBI Taxonomy" id="1163745"/>
    <lineage>
        <taxon>Bacteria</taxon>
        <taxon>Pseudomonadati</taxon>
        <taxon>Campylobacterota</taxon>
        <taxon>Epsilonproteobacteria</taxon>
        <taxon>Campylobacterales</taxon>
        <taxon>Helicobacteraceae</taxon>
        <taxon>Helicobacter</taxon>
    </lineage>
</organism>
<dbReference type="EMBL" id="CP003481">
    <property type="protein sequence ID" value="AFI05726.1"/>
    <property type="molecule type" value="Genomic_DNA"/>
</dbReference>
<dbReference type="OrthoDB" id="5329887at2"/>
<reference evidence="2 3" key="1">
    <citation type="journal article" date="2013" name="PLoS ONE">
        <title>Sequence Divergence and Conservation in Genomes ofHelicobacter cetorum Strains from a Dolphin and a Whale.</title>
        <authorList>
            <person name="Kersulyte D."/>
            <person name="Rossi M."/>
            <person name="Berg D.E."/>
        </authorList>
    </citation>
    <scope>NUCLEOTIDE SEQUENCE [LARGE SCALE GENOMIC DNA]</scope>
    <source>
        <strain evidence="2 3">MIT 99-5656</strain>
    </source>
</reference>
<dbReference type="KEGG" id="hcm:HCD_03550"/>
<feature type="compositionally biased region" description="Basic and acidic residues" evidence="1">
    <location>
        <begin position="273"/>
        <end position="283"/>
    </location>
</feature>
<dbReference type="HOGENOM" id="CLU_729138_0_0_7"/>
<protein>
    <recommendedName>
        <fullName evidence="4">Dentin sialophosphopreproprotein</fullName>
    </recommendedName>
</protein>
<feature type="compositionally biased region" description="Basic and acidic residues" evidence="1">
    <location>
        <begin position="314"/>
        <end position="329"/>
    </location>
</feature>
<dbReference type="AlphaFoldDB" id="I0ES07"/>
<proteinExistence type="predicted"/>
<keyword evidence="3" id="KW-1185">Reference proteome</keyword>
<sequence length="379" mass="43401">MRVVKILFIVVLSLKATSLNKALFDLKDSHLKGELVSKVVDIGGWKGNTKEWGATALNYINVANGDAKKFSELVEKMRFGSNLGGLRTHAYLKQALKLQKDLRYNLKIIARNSFYSYRTGIYIPLGVSLKDQEVAQKMLADLSVVGVYLKQQENEQNQNTRFYRSNMNHHNFINYYSPYYGMYGFYYGMYGFYPNLVLMAQIQDYLMLENYLYALNKEESLEHENHLNDTYDNDNDDTKDLEHTNLMGYYRGTMKEHDNKDTTQNTSTSQDTLQDKRQDKMQDLKQTTETAHDTERSDTDTHSIDSTDTTTTETHSDDTNNTTTDKEMTDTITTPTQDNSDATTDQTTDTDDTPNDPTDENPGGDDSVDMGDMNDMEAY</sequence>
<evidence type="ECO:0000256" key="1">
    <source>
        <dbReference type="SAM" id="MobiDB-lite"/>
    </source>
</evidence>
<feature type="region of interest" description="Disordered" evidence="1">
    <location>
        <begin position="253"/>
        <end position="379"/>
    </location>
</feature>
<feature type="compositionally biased region" description="Basic and acidic residues" evidence="1">
    <location>
        <begin position="290"/>
        <end position="305"/>
    </location>
</feature>
<dbReference type="Proteomes" id="UP000005013">
    <property type="component" value="Chromosome"/>
</dbReference>
<feature type="compositionally biased region" description="Low complexity" evidence="1">
    <location>
        <begin position="262"/>
        <end position="272"/>
    </location>
</feature>
<gene>
    <name evidence="2" type="ordered locus">HCD_03550</name>
</gene>
<evidence type="ECO:0000313" key="2">
    <source>
        <dbReference type="EMBL" id="AFI05726.1"/>
    </source>
</evidence>
<evidence type="ECO:0008006" key="4">
    <source>
        <dbReference type="Google" id="ProtNLM"/>
    </source>
</evidence>
<evidence type="ECO:0000313" key="3">
    <source>
        <dbReference type="Proteomes" id="UP000005013"/>
    </source>
</evidence>
<feature type="compositionally biased region" description="Acidic residues" evidence="1">
    <location>
        <begin position="348"/>
        <end position="379"/>
    </location>
</feature>
<dbReference type="PATRIC" id="fig|1163745.3.peg.756"/>